<reference evidence="1 2" key="1">
    <citation type="journal article" date="2019" name="Int. J. Syst. Evol. Microbiol.">
        <title>The Global Catalogue of Microorganisms (GCM) 10K type strain sequencing project: providing services to taxonomists for standard genome sequencing and annotation.</title>
        <authorList>
            <consortium name="The Broad Institute Genomics Platform"/>
            <consortium name="The Broad Institute Genome Sequencing Center for Infectious Disease"/>
            <person name="Wu L."/>
            <person name="Ma J."/>
        </authorList>
    </citation>
    <scope>NUCLEOTIDE SEQUENCE [LARGE SCALE GENOMIC DNA]</scope>
    <source>
        <strain evidence="1 2">JCM 14900</strain>
    </source>
</reference>
<sequence>MSTPRLHLPPRQVRERAACMCVTGNACSSFAPGHALHLIQTRLASATPTEWVDAVVASSDAELGEVVVAPLDGSPAVVLWNAGGAASHAVVGTPVALHARYDVLAIGRERFNTARV</sequence>
<organism evidence="1 2">
    <name type="scientific">Microbacterium aoyamense</name>
    <dbReference type="NCBI Taxonomy" id="344166"/>
    <lineage>
        <taxon>Bacteria</taxon>
        <taxon>Bacillati</taxon>
        <taxon>Actinomycetota</taxon>
        <taxon>Actinomycetes</taxon>
        <taxon>Micrococcales</taxon>
        <taxon>Microbacteriaceae</taxon>
        <taxon>Microbacterium</taxon>
    </lineage>
</organism>
<accession>A0ABN2PVC1</accession>
<gene>
    <name evidence="1" type="ORF">GCM10009775_26220</name>
</gene>
<evidence type="ECO:0000313" key="2">
    <source>
        <dbReference type="Proteomes" id="UP001501343"/>
    </source>
</evidence>
<name>A0ABN2PVC1_9MICO</name>
<dbReference type="RefSeq" id="WP_248147650.1">
    <property type="nucleotide sequence ID" value="NZ_BAAAOF010000005.1"/>
</dbReference>
<protein>
    <submittedName>
        <fullName evidence="1">Uncharacterized protein</fullName>
    </submittedName>
</protein>
<proteinExistence type="predicted"/>
<dbReference type="Proteomes" id="UP001501343">
    <property type="component" value="Unassembled WGS sequence"/>
</dbReference>
<evidence type="ECO:0000313" key="1">
    <source>
        <dbReference type="EMBL" id="GAA1932960.1"/>
    </source>
</evidence>
<comment type="caution">
    <text evidence="1">The sequence shown here is derived from an EMBL/GenBank/DDBJ whole genome shotgun (WGS) entry which is preliminary data.</text>
</comment>
<dbReference type="EMBL" id="BAAAOF010000005">
    <property type="protein sequence ID" value="GAA1932960.1"/>
    <property type="molecule type" value="Genomic_DNA"/>
</dbReference>
<keyword evidence="2" id="KW-1185">Reference proteome</keyword>